<dbReference type="PANTHER" id="PTHR37947:SF2">
    <property type="entry name" value="VON WILLEBRAND FACTOR TYPE A"/>
    <property type="match status" value="1"/>
</dbReference>
<keyword evidence="2" id="KW-0812">Transmembrane</keyword>
<accession>A0ABU4HQM5</accession>
<feature type="region of interest" description="Disordered" evidence="1">
    <location>
        <begin position="605"/>
        <end position="661"/>
    </location>
</feature>
<organism evidence="4 5">
    <name type="scientific">Conexibacter stalactiti</name>
    <dbReference type="NCBI Taxonomy" id="1940611"/>
    <lineage>
        <taxon>Bacteria</taxon>
        <taxon>Bacillati</taxon>
        <taxon>Actinomycetota</taxon>
        <taxon>Thermoleophilia</taxon>
        <taxon>Solirubrobacterales</taxon>
        <taxon>Conexibacteraceae</taxon>
        <taxon>Conexibacter</taxon>
    </lineage>
</organism>
<dbReference type="PROSITE" id="PS50234">
    <property type="entry name" value="VWFA"/>
    <property type="match status" value="1"/>
</dbReference>
<evidence type="ECO:0000256" key="2">
    <source>
        <dbReference type="SAM" id="Phobius"/>
    </source>
</evidence>
<sequence length="740" mass="74620">APPAGSDTAGADATTAPAAAAKRAGVQVDAVPLASRAATPAAATPAASADAATRAAPDAAVTRLTVPSPLRAGDQLALQATIRSTTTATATVVLARDGAEVGRERVALTRGDNPLLLTYRAPAAGWHAYRLAVELPGDAVTVNDALDATTRVSPPPRALVVAETPDAVGTLPAVLQGDGIEVATTTPQALATAELEAADTIVLADVPARALDAAQTTALTAAVRDGGAGLLVLGGPHSLSLGGWAGSPLDALLPVQSLRPGGVRKRQLALGLVLDRSSSMNDLAGGVDPKIAMARAAAQSALELTARDEDELAVVAFDAVARDLLPLQRTTTGNAGAIGELIDGLDADGGTNILRGLERGAAQLARSAAPVRHLILLSDGVSEEGDYEPLLARLRQERITLSTVALGQDADTALMRRLARSAGGRFYAVPDARELPRVFARETRRSAPSVGVRATLPVTATAASPLTADLSGRSLPPLRGTVLTRLRPGAVAPLSSEVNGRATPILAQGQQGLGRVVVWTPGGGPWAGDWLNTRPQLFTAAARWAQRGVATPPLQPSLAPGDPGTVVVDPLATAGTTLDLATVTGTVRAPDDTVTQLTFNQVAPSRYAAPLPRGDGTTGASARPAEDGASPPTPGVYGVAVSAAGGEPADDPAGAAPSEQATSADALLAVPYPAEFRPQPADAGRLGTLTAATGGRLLDPGDPAAALAPDPGDPLWRIPVAAALILLLAAVAASRLARRP</sequence>
<feature type="transmembrane region" description="Helical" evidence="2">
    <location>
        <begin position="716"/>
        <end position="737"/>
    </location>
</feature>
<feature type="domain" description="VWFA" evidence="3">
    <location>
        <begin position="269"/>
        <end position="443"/>
    </location>
</feature>
<name>A0ABU4HQM5_9ACTN</name>
<reference evidence="4 5" key="2">
    <citation type="submission" date="2023-10" db="EMBL/GenBank/DDBJ databases">
        <authorList>
            <person name="Han X.F."/>
        </authorList>
    </citation>
    <scope>NUCLEOTIDE SEQUENCE [LARGE SCALE GENOMIC DNA]</scope>
    <source>
        <strain evidence="4 5">KCTC 39840</strain>
    </source>
</reference>
<keyword evidence="5" id="KW-1185">Reference proteome</keyword>
<dbReference type="Proteomes" id="UP001284601">
    <property type="component" value="Unassembled WGS sequence"/>
</dbReference>
<dbReference type="InterPro" id="IPR002035">
    <property type="entry name" value="VWF_A"/>
</dbReference>
<dbReference type="SUPFAM" id="SSF52317">
    <property type="entry name" value="Class I glutamine amidotransferase-like"/>
    <property type="match status" value="1"/>
</dbReference>
<dbReference type="Pfam" id="PF00092">
    <property type="entry name" value="VWA"/>
    <property type="match status" value="1"/>
</dbReference>
<dbReference type="Gene3D" id="3.40.50.410">
    <property type="entry name" value="von Willebrand factor, type A domain"/>
    <property type="match status" value="1"/>
</dbReference>
<feature type="region of interest" description="Disordered" evidence="1">
    <location>
        <begin position="1"/>
        <end position="22"/>
    </location>
</feature>
<dbReference type="InterPro" id="IPR029062">
    <property type="entry name" value="Class_I_gatase-like"/>
</dbReference>
<protein>
    <submittedName>
        <fullName evidence="4">VWA domain-containing protein</fullName>
    </submittedName>
</protein>
<evidence type="ECO:0000313" key="5">
    <source>
        <dbReference type="Proteomes" id="UP001284601"/>
    </source>
</evidence>
<evidence type="ECO:0000256" key="1">
    <source>
        <dbReference type="SAM" id="MobiDB-lite"/>
    </source>
</evidence>
<feature type="compositionally biased region" description="Low complexity" evidence="1">
    <location>
        <begin position="635"/>
        <end position="659"/>
    </location>
</feature>
<keyword evidence="2" id="KW-0472">Membrane</keyword>
<dbReference type="EMBL" id="JAWSTH010000034">
    <property type="protein sequence ID" value="MDW5595524.1"/>
    <property type="molecule type" value="Genomic_DNA"/>
</dbReference>
<evidence type="ECO:0000259" key="3">
    <source>
        <dbReference type="PROSITE" id="PS50234"/>
    </source>
</evidence>
<proteinExistence type="predicted"/>
<dbReference type="InterPro" id="IPR036465">
    <property type="entry name" value="vWFA_dom_sf"/>
</dbReference>
<gene>
    <name evidence="4" type="ORF">R7226_14335</name>
</gene>
<feature type="non-terminal residue" evidence="4">
    <location>
        <position position="1"/>
    </location>
</feature>
<evidence type="ECO:0000313" key="4">
    <source>
        <dbReference type="EMBL" id="MDW5595524.1"/>
    </source>
</evidence>
<dbReference type="SUPFAM" id="SSF53300">
    <property type="entry name" value="vWA-like"/>
    <property type="match status" value="1"/>
</dbReference>
<comment type="caution">
    <text evidence="4">The sequence shown here is derived from an EMBL/GenBank/DDBJ whole genome shotgun (WGS) entry which is preliminary data.</text>
</comment>
<dbReference type="PANTHER" id="PTHR37947">
    <property type="entry name" value="BLL2462 PROTEIN"/>
    <property type="match status" value="1"/>
</dbReference>
<dbReference type="SMART" id="SM00327">
    <property type="entry name" value="VWA"/>
    <property type="match status" value="1"/>
</dbReference>
<keyword evidence="2" id="KW-1133">Transmembrane helix</keyword>
<dbReference type="RefSeq" id="WP_318597860.1">
    <property type="nucleotide sequence ID" value="NZ_JAWSTH010000034.1"/>
</dbReference>
<reference evidence="5" key="1">
    <citation type="submission" date="2023-07" db="EMBL/GenBank/DDBJ databases">
        <title>Conexibacter stalactiti sp. nov., isolated from stalactites in a lava cave and emended description of the genus Conexibacter.</title>
        <authorList>
            <person name="Lee S.D."/>
        </authorList>
    </citation>
    <scope>NUCLEOTIDE SEQUENCE [LARGE SCALE GENOMIC DNA]</scope>
    <source>
        <strain evidence="5">KCTC 39840</strain>
    </source>
</reference>